<sequence length="116" mass="13438">MPENFNRDSWASWYAEQHLKTDSAIEKIFYLPTNADEREIRFIEINTLIGDRTEDSLEPIDFGIDMGTDNAHRLIVLDVTPAQWQQIQSENLSLPDGWSLDEMIAFPNDQLETLPQ</sequence>
<dbReference type="Proteomes" id="UP000320839">
    <property type="component" value="Chromosome"/>
</dbReference>
<protein>
    <submittedName>
        <fullName evidence="1">Uncharacterized protein</fullName>
    </submittedName>
</protein>
<dbReference type="AlphaFoldDB" id="A0A518FKK7"/>
<dbReference type="RefSeq" id="WP_145454710.1">
    <property type="nucleotide sequence ID" value="NZ_CP036317.1"/>
</dbReference>
<gene>
    <name evidence="1" type="ORF">Pan153_15100</name>
</gene>
<dbReference type="OrthoDB" id="287308at2"/>
<name>A0A518FKK7_9PLAN</name>
<accession>A0A518FKK7</accession>
<evidence type="ECO:0000313" key="2">
    <source>
        <dbReference type="Proteomes" id="UP000320839"/>
    </source>
</evidence>
<proteinExistence type="predicted"/>
<evidence type="ECO:0000313" key="1">
    <source>
        <dbReference type="EMBL" id="QDV16876.1"/>
    </source>
</evidence>
<organism evidence="1 2">
    <name type="scientific">Gimesia panareensis</name>
    <dbReference type="NCBI Taxonomy" id="2527978"/>
    <lineage>
        <taxon>Bacteria</taxon>
        <taxon>Pseudomonadati</taxon>
        <taxon>Planctomycetota</taxon>
        <taxon>Planctomycetia</taxon>
        <taxon>Planctomycetales</taxon>
        <taxon>Planctomycetaceae</taxon>
        <taxon>Gimesia</taxon>
    </lineage>
</organism>
<dbReference type="EMBL" id="CP036317">
    <property type="protein sequence ID" value="QDV16876.1"/>
    <property type="molecule type" value="Genomic_DNA"/>
</dbReference>
<reference evidence="1 2" key="1">
    <citation type="submission" date="2019-02" db="EMBL/GenBank/DDBJ databases">
        <title>Deep-cultivation of Planctomycetes and their phenomic and genomic characterization uncovers novel biology.</title>
        <authorList>
            <person name="Wiegand S."/>
            <person name="Jogler M."/>
            <person name="Boedeker C."/>
            <person name="Pinto D."/>
            <person name="Vollmers J."/>
            <person name="Rivas-Marin E."/>
            <person name="Kohn T."/>
            <person name="Peeters S.H."/>
            <person name="Heuer A."/>
            <person name="Rast P."/>
            <person name="Oberbeckmann S."/>
            <person name="Bunk B."/>
            <person name="Jeske O."/>
            <person name="Meyerdierks A."/>
            <person name="Storesund J.E."/>
            <person name="Kallscheuer N."/>
            <person name="Luecker S."/>
            <person name="Lage O.M."/>
            <person name="Pohl T."/>
            <person name="Merkel B.J."/>
            <person name="Hornburger P."/>
            <person name="Mueller R.-W."/>
            <person name="Bruemmer F."/>
            <person name="Labrenz M."/>
            <person name="Spormann A.M."/>
            <person name="Op den Camp H."/>
            <person name="Overmann J."/>
            <person name="Amann R."/>
            <person name="Jetten M.S.M."/>
            <person name="Mascher T."/>
            <person name="Medema M.H."/>
            <person name="Devos D.P."/>
            <person name="Kaster A.-K."/>
            <person name="Ovreas L."/>
            <person name="Rohde M."/>
            <person name="Galperin M.Y."/>
            <person name="Jogler C."/>
        </authorList>
    </citation>
    <scope>NUCLEOTIDE SEQUENCE [LARGE SCALE GENOMIC DNA]</scope>
    <source>
        <strain evidence="1 2">Pan153</strain>
    </source>
</reference>